<organism evidence="1 2">
    <name type="scientific">Hyella patelloides LEGE 07179</name>
    <dbReference type="NCBI Taxonomy" id="945734"/>
    <lineage>
        <taxon>Bacteria</taxon>
        <taxon>Bacillati</taxon>
        <taxon>Cyanobacteriota</taxon>
        <taxon>Cyanophyceae</taxon>
        <taxon>Pleurocapsales</taxon>
        <taxon>Hyellaceae</taxon>
        <taxon>Hyella</taxon>
    </lineage>
</organism>
<dbReference type="OrthoDB" id="423480at2"/>
<reference evidence="1 2" key="1">
    <citation type="submission" date="2019-01" db="EMBL/GenBank/DDBJ databases">
        <authorList>
            <person name="Brito A."/>
        </authorList>
    </citation>
    <scope>NUCLEOTIDE SEQUENCE [LARGE SCALE GENOMIC DNA]</scope>
    <source>
        <strain evidence="1">1</strain>
    </source>
</reference>
<dbReference type="Proteomes" id="UP000320055">
    <property type="component" value="Unassembled WGS sequence"/>
</dbReference>
<sequence length="134" mass="16245">MSNKRSKRKKVKSFSCPFCETRLWRLGSPKYHLFYKNAGEMRRNLQISAKKASFLANQSSTCLDNKTWIEEFFCRTHGRMWLYLSHRNQEELSYRLAKREDWQQTDKTFDPSNRNPSISEFSYRVSRKGYYKFK</sequence>
<evidence type="ECO:0000313" key="1">
    <source>
        <dbReference type="EMBL" id="VEP12673.1"/>
    </source>
</evidence>
<dbReference type="EMBL" id="CAACVJ010000068">
    <property type="protein sequence ID" value="VEP12673.1"/>
    <property type="molecule type" value="Genomic_DNA"/>
</dbReference>
<protein>
    <submittedName>
        <fullName evidence="1">Uncharacterized protein</fullName>
    </submittedName>
</protein>
<evidence type="ECO:0000313" key="2">
    <source>
        <dbReference type="Proteomes" id="UP000320055"/>
    </source>
</evidence>
<keyword evidence="2" id="KW-1185">Reference proteome</keyword>
<gene>
    <name evidence="1" type="ORF">H1P_160012</name>
</gene>
<dbReference type="AlphaFoldDB" id="A0A563VMW5"/>
<name>A0A563VMW5_9CYAN</name>
<accession>A0A563VMW5</accession>
<proteinExistence type="predicted"/>